<feature type="region of interest" description="Disordered" evidence="1">
    <location>
        <begin position="80"/>
        <end position="176"/>
    </location>
</feature>
<reference evidence="2 3" key="1">
    <citation type="submission" date="2024-01" db="EMBL/GenBank/DDBJ databases">
        <title>Genome assemblies of Stephania.</title>
        <authorList>
            <person name="Yang L."/>
        </authorList>
    </citation>
    <scope>NUCLEOTIDE SEQUENCE [LARGE SCALE GENOMIC DNA]</scope>
    <source>
        <strain evidence="2">QJT</strain>
        <tissue evidence="2">Leaf</tissue>
    </source>
</reference>
<protein>
    <submittedName>
        <fullName evidence="2">Uncharacterized protein</fullName>
    </submittedName>
</protein>
<dbReference type="EMBL" id="JBBNAE010000008">
    <property type="protein sequence ID" value="KAK9101684.1"/>
    <property type="molecule type" value="Genomic_DNA"/>
</dbReference>
<dbReference type="Proteomes" id="UP001417504">
    <property type="component" value="Unassembled WGS sequence"/>
</dbReference>
<accession>A0AAP0HZ87</accession>
<gene>
    <name evidence="2" type="ORF">Sjap_018938</name>
</gene>
<organism evidence="2 3">
    <name type="scientific">Stephania japonica</name>
    <dbReference type="NCBI Taxonomy" id="461633"/>
    <lineage>
        <taxon>Eukaryota</taxon>
        <taxon>Viridiplantae</taxon>
        <taxon>Streptophyta</taxon>
        <taxon>Embryophyta</taxon>
        <taxon>Tracheophyta</taxon>
        <taxon>Spermatophyta</taxon>
        <taxon>Magnoliopsida</taxon>
        <taxon>Ranunculales</taxon>
        <taxon>Menispermaceae</taxon>
        <taxon>Menispermoideae</taxon>
        <taxon>Cissampelideae</taxon>
        <taxon>Stephania</taxon>
    </lineage>
</organism>
<evidence type="ECO:0000313" key="3">
    <source>
        <dbReference type="Proteomes" id="UP001417504"/>
    </source>
</evidence>
<evidence type="ECO:0000256" key="1">
    <source>
        <dbReference type="SAM" id="MobiDB-lite"/>
    </source>
</evidence>
<proteinExistence type="predicted"/>
<feature type="region of interest" description="Disordered" evidence="1">
    <location>
        <begin position="1"/>
        <end position="32"/>
    </location>
</feature>
<keyword evidence="3" id="KW-1185">Reference proteome</keyword>
<feature type="compositionally biased region" description="Polar residues" evidence="1">
    <location>
        <begin position="18"/>
        <end position="29"/>
    </location>
</feature>
<evidence type="ECO:0000313" key="2">
    <source>
        <dbReference type="EMBL" id="KAK9101684.1"/>
    </source>
</evidence>
<sequence length="262" mass="28228">MEDEDMEDLNRPMEETCTIGQGSLSTRATHSPPDGRLSIPNLYLWTVIITLYLLIASQSSISTSNAIISPAGTVYTTQHGANPSASCHDTPFPPIHVLPAQHGTIPFSSHHSQPSPPPGYVYPHEHGAIPSSSHYATPSSSAHLAHSLGKGDEHTSTSHRPPARHRASSTRSSTNKLRLSIPPLIEEILDFFRPPTAPTEGENPLIHLIVEDGLLEEMSTQSPNTSIDEDAVYLEVCAAVAFGIGFAYKGVGKVSLFLLDKI</sequence>
<dbReference type="AlphaFoldDB" id="A0AAP0HZ87"/>
<feature type="compositionally biased region" description="Low complexity" evidence="1">
    <location>
        <begin position="130"/>
        <end position="143"/>
    </location>
</feature>
<name>A0AAP0HZ87_9MAGN</name>
<comment type="caution">
    <text evidence="2">The sequence shown here is derived from an EMBL/GenBank/DDBJ whole genome shotgun (WGS) entry which is preliminary data.</text>
</comment>